<dbReference type="Pfam" id="PF03435">
    <property type="entry name" value="Sacchrp_dh_NADP"/>
    <property type="match status" value="1"/>
</dbReference>
<dbReference type="OrthoDB" id="10268090at2759"/>
<dbReference type="GeneID" id="19267901"/>
<dbReference type="InterPro" id="IPR051276">
    <property type="entry name" value="Saccharopine_DH-like_oxidrdct"/>
</dbReference>
<dbReference type="GO" id="GO:0005811">
    <property type="term" value="C:lipid droplet"/>
    <property type="evidence" value="ECO:0007669"/>
    <property type="project" value="TreeGrafter"/>
</dbReference>
<dbReference type="HOGENOM" id="CLU_031002_0_1_1"/>
<feature type="compositionally biased region" description="Polar residues" evidence="2">
    <location>
        <begin position="192"/>
        <end position="205"/>
    </location>
</feature>
<keyword evidence="5" id="KW-1185">Reference proteome</keyword>
<dbReference type="GO" id="GO:0005886">
    <property type="term" value="C:plasma membrane"/>
    <property type="evidence" value="ECO:0007669"/>
    <property type="project" value="TreeGrafter"/>
</dbReference>
<dbReference type="InParanoid" id="W3XFI8"/>
<feature type="region of interest" description="Disordered" evidence="2">
    <location>
        <begin position="192"/>
        <end position="212"/>
    </location>
</feature>
<accession>W3XFI8</accession>
<evidence type="ECO:0000313" key="4">
    <source>
        <dbReference type="EMBL" id="ETS84863.1"/>
    </source>
</evidence>
<dbReference type="OMA" id="VEWKATV"/>
<proteinExistence type="inferred from homology"/>
<evidence type="ECO:0000259" key="3">
    <source>
        <dbReference type="Pfam" id="PF03435"/>
    </source>
</evidence>
<dbReference type="eggNOG" id="KOG2733">
    <property type="taxonomic scope" value="Eukaryota"/>
</dbReference>
<dbReference type="InterPro" id="IPR005097">
    <property type="entry name" value="Sacchrp_dh_NADP-bd"/>
</dbReference>
<dbReference type="EMBL" id="KI912110">
    <property type="protein sequence ID" value="ETS84863.1"/>
    <property type="molecule type" value="Genomic_DNA"/>
</dbReference>
<comment type="similarity">
    <text evidence="1">Belongs to the saccharopine dehydrogenase family.</text>
</comment>
<organism evidence="4 5">
    <name type="scientific">Pestalotiopsis fici (strain W106-1 / CGMCC3.15140)</name>
    <dbReference type="NCBI Taxonomy" id="1229662"/>
    <lineage>
        <taxon>Eukaryota</taxon>
        <taxon>Fungi</taxon>
        <taxon>Dikarya</taxon>
        <taxon>Ascomycota</taxon>
        <taxon>Pezizomycotina</taxon>
        <taxon>Sordariomycetes</taxon>
        <taxon>Xylariomycetidae</taxon>
        <taxon>Amphisphaeriales</taxon>
        <taxon>Sporocadaceae</taxon>
        <taxon>Pestalotiopsis</taxon>
    </lineage>
</organism>
<dbReference type="InterPro" id="IPR036291">
    <property type="entry name" value="NAD(P)-bd_dom_sf"/>
</dbReference>
<reference evidence="5" key="1">
    <citation type="journal article" date="2015" name="BMC Genomics">
        <title>Genomic and transcriptomic analysis of the endophytic fungus Pestalotiopsis fici reveals its lifestyle and high potential for synthesis of natural products.</title>
        <authorList>
            <person name="Wang X."/>
            <person name="Zhang X."/>
            <person name="Liu L."/>
            <person name="Xiang M."/>
            <person name="Wang W."/>
            <person name="Sun X."/>
            <person name="Che Y."/>
            <person name="Guo L."/>
            <person name="Liu G."/>
            <person name="Guo L."/>
            <person name="Wang C."/>
            <person name="Yin W.B."/>
            <person name="Stadler M."/>
            <person name="Zhang X."/>
            <person name="Liu X."/>
        </authorList>
    </citation>
    <scope>NUCLEOTIDE SEQUENCE [LARGE SCALE GENOMIC DNA]</scope>
    <source>
        <strain evidence="5">W106-1 / CGMCC3.15140</strain>
    </source>
</reference>
<evidence type="ECO:0000313" key="5">
    <source>
        <dbReference type="Proteomes" id="UP000030651"/>
    </source>
</evidence>
<dbReference type="GO" id="GO:0009247">
    <property type="term" value="P:glycolipid biosynthetic process"/>
    <property type="evidence" value="ECO:0007669"/>
    <property type="project" value="TreeGrafter"/>
</dbReference>
<dbReference type="PANTHER" id="PTHR12286:SF5">
    <property type="entry name" value="SACCHAROPINE DEHYDROGENASE-LIKE OXIDOREDUCTASE"/>
    <property type="match status" value="1"/>
</dbReference>
<protein>
    <recommendedName>
        <fullName evidence="3">Saccharopine dehydrogenase NADP binding domain-containing protein</fullName>
    </recommendedName>
</protein>
<dbReference type="KEGG" id="pfy:PFICI_02888"/>
<evidence type="ECO:0000256" key="1">
    <source>
        <dbReference type="ARBA" id="ARBA00038048"/>
    </source>
</evidence>
<dbReference type="RefSeq" id="XP_007829660.1">
    <property type="nucleotide sequence ID" value="XM_007831469.1"/>
</dbReference>
<dbReference type="Proteomes" id="UP000030651">
    <property type="component" value="Unassembled WGS sequence"/>
</dbReference>
<feature type="domain" description="Saccharopine dehydrogenase NADP binding" evidence="3">
    <location>
        <begin position="13"/>
        <end position="141"/>
    </location>
</feature>
<dbReference type="PANTHER" id="PTHR12286">
    <property type="entry name" value="SACCHAROPINE DEHYDROGENASE-LIKE OXIDOREDUCTASE"/>
    <property type="match status" value="1"/>
</dbReference>
<evidence type="ECO:0000256" key="2">
    <source>
        <dbReference type="SAM" id="MobiDB-lite"/>
    </source>
</evidence>
<gene>
    <name evidence="4" type="ORF">PFICI_02888</name>
</gene>
<dbReference type="Gene3D" id="3.40.50.720">
    <property type="entry name" value="NAD(P)-binding Rossmann-like Domain"/>
    <property type="match status" value="1"/>
</dbReference>
<dbReference type="SUPFAM" id="SSF51735">
    <property type="entry name" value="NAD(P)-binding Rossmann-fold domains"/>
    <property type="match status" value="1"/>
</dbReference>
<name>W3XFI8_PESFW</name>
<dbReference type="GO" id="GO:0005739">
    <property type="term" value="C:mitochondrion"/>
    <property type="evidence" value="ECO:0007669"/>
    <property type="project" value="TreeGrafter"/>
</dbReference>
<dbReference type="AlphaFoldDB" id="W3XFI8"/>
<sequence>MAPKQQNRQYELILLGATGYTGALTADHIARHLPTNLRWAIAGRSRAKLEDLAAKLQKIEPNRVQPEIEVVLFDRQDKLDEVVRKAQICISVVTYCHVGDQVVKACVENGTDYVDTAGGVVQFGRWFSQYHEKAKAAGVALIHACGAYSAPHDLLAWLAVRELKREANLPTKEVILAVKQMSMDPSGGTVESMFSKSKVDSNNPTDSDDPWFLSPTQGTAIPKTTNMLGVREVPYLGLLSAATYGARQDRAIVHRTWGLLDNGQDYGVNFRYSEYASVSSTLHAVGKVLSGLFLGLFLSLGPLARLFLPREGEGPDLVEHGKAVSELEAVALADGRDDKKAVARFRFPGGPYYVTAAALAQGAASLLYKRELEGGYQGGNLTPACLGDDFVDRLRSVGTDIEVKIL</sequence>